<protein>
    <submittedName>
        <fullName evidence="1">Uncharacterized protein</fullName>
    </submittedName>
</protein>
<evidence type="ECO:0000313" key="1">
    <source>
        <dbReference type="EMBL" id="OGL51938.1"/>
    </source>
</evidence>
<dbReference type="STRING" id="1817883.A3G31_09785"/>
<dbReference type="Proteomes" id="UP000178082">
    <property type="component" value="Unassembled WGS sequence"/>
</dbReference>
<accession>A0A1F7SFB3</accession>
<reference evidence="1 2" key="1">
    <citation type="journal article" date="2016" name="Nat. Commun.">
        <title>Thousands of microbial genomes shed light on interconnected biogeochemical processes in an aquifer system.</title>
        <authorList>
            <person name="Anantharaman K."/>
            <person name="Brown C.T."/>
            <person name="Hug L.A."/>
            <person name="Sharon I."/>
            <person name="Castelle C.J."/>
            <person name="Probst A.J."/>
            <person name="Thomas B.C."/>
            <person name="Singh A."/>
            <person name="Wilkins M.J."/>
            <person name="Karaoz U."/>
            <person name="Brodie E.L."/>
            <person name="Williams K.H."/>
            <person name="Hubbard S.S."/>
            <person name="Banfield J.F."/>
        </authorList>
    </citation>
    <scope>NUCLEOTIDE SEQUENCE [LARGE SCALE GENOMIC DNA]</scope>
</reference>
<evidence type="ECO:0000313" key="2">
    <source>
        <dbReference type="Proteomes" id="UP000178082"/>
    </source>
</evidence>
<dbReference type="AlphaFoldDB" id="A0A1F7SFB3"/>
<gene>
    <name evidence="1" type="ORF">A3G31_09785</name>
</gene>
<comment type="caution">
    <text evidence="1">The sequence shown here is derived from an EMBL/GenBank/DDBJ whole genome shotgun (WGS) entry which is preliminary data.</text>
</comment>
<dbReference type="EMBL" id="MGDI01000035">
    <property type="protein sequence ID" value="OGL51938.1"/>
    <property type="molecule type" value="Genomic_DNA"/>
</dbReference>
<sequence length="59" mass="6853">MLKFTATLKKLVELSSVILKLRKSIPSLYKKAILIKNRKLNNTNVVRVNSSFFSERIFL</sequence>
<name>A0A1F7SFB3_9BACT</name>
<proteinExistence type="predicted"/>
<organism evidence="1 2">
    <name type="scientific">Candidatus Schekmanbacteria bacterium RIFCSPLOWO2_12_FULL_38_15</name>
    <dbReference type="NCBI Taxonomy" id="1817883"/>
    <lineage>
        <taxon>Bacteria</taxon>
        <taxon>Candidatus Schekmaniibacteriota</taxon>
    </lineage>
</organism>